<comment type="subcellular location">
    <subcellularLocation>
        <location evidence="1">Cell membrane</location>
        <topology evidence="1">Single-pass membrane protein</topology>
    </subcellularLocation>
</comment>
<dbReference type="RefSeq" id="WP_191696553.1">
    <property type="nucleotide sequence ID" value="NZ_JACSQO010000001.1"/>
</dbReference>
<keyword evidence="8" id="KW-0732">Signal</keyword>
<keyword evidence="6 7" id="KW-0472">Membrane</keyword>
<organism evidence="9 10">
    <name type="scientific">Psychrobacillus faecigallinarum</name>
    <dbReference type="NCBI Taxonomy" id="2762235"/>
    <lineage>
        <taxon>Bacteria</taxon>
        <taxon>Bacillati</taxon>
        <taxon>Bacillota</taxon>
        <taxon>Bacilli</taxon>
        <taxon>Bacillales</taxon>
        <taxon>Bacillaceae</taxon>
        <taxon>Psychrobacillus</taxon>
    </lineage>
</organism>
<accession>A0ABR8R6I3</accession>
<evidence type="ECO:0000256" key="4">
    <source>
        <dbReference type="ARBA" id="ARBA00022692"/>
    </source>
</evidence>
<dbReference type="InterPro" id="IPR018920">
    <property type="entry name" value="EssA/YueC"/>
</dbReference>
<evidence type="ECO:0000256" key="2">
    <source>
        <dbReference type="ARBA" id="ARBA00008570"/>
    </source>
</evidence>
<gene>
    <name evidence="9" type="primary">essA</name>
    <name evidence="9" type="ORF">H9650_03295</name>
</gene>
<evidence type="ECO:0000256" key="5">
    <source>
        <dbReference type="ARBA" id="ARBA00022989"/>
    </source>
</evidence>
<feature type="chain" id="PRO_5045519053" evidence="8">
    <location>
        <begin position="27"/>
        <end position="178"/>
    </location>
</feature>
<name>A0ABR8R6I3_9BACI</name>
<evidence type="ECO:0000256" key="7">
    <source>
        <dbReference type="SAM" id="Phobius"/>
    </source>
</evidence>
<protein>
    <submittedName>
        <fullName evidence="9">Type VII secretion protein EssA</fullName>
    </submittedName>
</protein>
<keyword evidence="4 7" id="KW-0812">Transmembrane</keyword>
<feature type="transmembrane region" description="Helical" evidence="7">
    <location>
        <begin position="135"/>
        <end position="160"/>
    </location>
</feature>
<comment type="similarity">
    <text evidence="2">Belongs to the EssA family.</text>
</comment>
<evidence type="ECO:0000256" key="1">
    <source>
        <dbReference type="ARBA" id="ARBA00004162"/>
    </source>
</evidence>
<evidence type="ECO:0000313" key="10">
    <source>
        <dbReference type="Proteomes" id="UP000640786"/>
    </source>
</evidence>
<proteinExistence type="inferred from homology"/>
<keyword evidence="3" id="KW-1003">Cell membrane</keyword>
<evidence type="ECO:0000256" key="6">
    <source>
        <dbReference type="ARBA" id="ARBA00023136"/>
    </source>
</evidence>
<evidence type="ECO:0000313" key="9">
    <source>
        <dbReference type="EMBL" id="MBD7943132.1"/>
    </source>
</evidence>
<reference evidence="9 10" key="1">
    <citation type="submission" date="2020-08" db="EMBL/GenBank/DDBJ databases">
        <title>A Genomic Blueprint of the Chicken Gut Microbiome.</title>
        <authorList>
            <person name="Gilroy R."/>
            <person name="Ravi A."/>
            <person name="Getino M."/>
            <person name="Pursley I."/>
            <person name="Horton D.L."/>
            <person name="Alikhan N.-F."/>
            <person name="Baker D."/>
            <person name="Gharbi K."/>
            <person name="Hall N."/>
            <person name="Watson M."/>
            <person name="Adriaenssens E.M."/>
            <person name="Foster-Nyarko E."/>
            <person name="Jarju S."/>
            <person name="Secka A."/>
            <person name="Antonio M."/>
            <person name="Oren A."/>
            <person name="Chaudhuri R."/>
            <person name="La Ragione R.M."/>
            <person name="Hildebrand F."/>
            <person name="Pallen M.J."/>
        </authorList>
    </citation>
    <scope>NUCLEOTIDE SEQUENCE [LARGE SCALE GENOMIC DNA]</scope>
    <source>
        <strain evidence="9 10">Sa2BUA9</strain>
    </source>
</reference>
<dbReference type="NCBIfam" id="TIGR03927">
    <property type="entry name" value="T7SS_EssA_Firm"/>
    <property type="match status" value="1"/>
</dbReference>
<comment type="caution">
    <text evidence="9">The sequence shown here is derived from an EMBL/GenBank/DDBJ whole genome shotgun (WGS) entry which is preliminary data.</text>
</comment>
<feature type="signal peptide" evidence="8">
    <location>
        <begin position="1"/>
        <end position="26"/>
    </location>
</feature>
<dbReference type="Proteomes" id="UP000640786">
    <property type="component" value="Unassembled WGS sequence"/>
</dbReference>
<dbReference type="EMBL" id="JACSQO010000001">
    <property type="protein sequence ID" value="MBD7943132.1"/>
    <property type="molecule type" value="Genomic_DNA"/>
</dbReference>
<dbReference type="InterPro" id="IPR034026">
    <property type="entry name" value="EssA"/>
</dbReference>
<keyword evidence="5 7" id="KW-1133">Transmembrane helix</keyword>
<evidence type="ECO:0000256" key="8">
    <source>
        <dbReference type="SAM" id="SignalP"/>
    </source>
</evidence>
<dbReference type="Pfam" id="PF10661">
    <property type="entry name" value="EssA"/>
    <property type="match status" value="1"/>
</dbReference>
<sequence length="178" mass="20267">MKANKIILIIFCAALLCFFKSGEVLADENKTIDELEPLLYEKLEFKKNTDYLHDVKKTEMKNTIPVKQFNIYFDGRKKLPDRNDSSFLFQHAERGENSTVAARSVELKLFTSGDKETKVQTNTSFQEEESSSNNLLIFIFLSIIVIGIIILFTVFLPKLAQPANGVSRRKDQKPLGEG</sequence>
<evidence type="ECO:0000256" key="3">
    <source>
        <dbReference type="ARBA" id="ARBA00022475"/>
    </source>
</evidence>
<keyword evidence="10" id="KW-1185">Reference proteome</keyword>